<proteinExistence type="predicted"/>
<protein>
    <submittedName>
        <fullName evidence="1">Uncharacterized protein</fullName>
    </submittedName>
</protein>
<sequence>MSNTKKDLFEHSGELWEGDPAKLRADFIYITQHWLKVTQHKEIGQEITDPLRYDVKETEETKQLKHKWASADEQHKRIEIGSEGWMPNVYFETVKTRTEELKELTVSRRRRNKRGGLSWINECLAISMRTNICDGGLE</sequence>
<dbReference type="EMBL" id="ML996086">
    <property type="protein sequence ID" value="KAF2152272.1"/>
    <property type="molecule type" value="Genomic_DNA"/>
</dbReference>
<reference evidence="1" key="1">
    <citation type="journal article" date="2020" name="Stud. Mycol.">
        <title>101 Dothideomycetes genomes: a test case for predicting lifestyles and emergence of pathogens.</title>
        <authorList>
            <person name="Haridas S."/>
            <person name="Albert R."/>
            <person name="Binder M."/>
            <person name="Bloem J."/>
            <person name="Labutti K."/>
            <person name="Salamov A."/>
            <person name="Andreopoulos B."/>
            <person name="Baker S."/>
            <person name="Barry K."/>
            <person name="Bills G."/>
            <person name="Bluhm B."/>
            <person name="Cannon C."/>
            <person name="Castanera R."/>
            <person name="Culley D."/>
            <person name="Daum C."/>
            <person name="Ezra D."/>
            <person name="Gonzalez J."/>
            <person name="Henrissat B."/>
            <person name="Kuo A."/>
            <person name="Liang C."/>
            <person name="Lipzen A."/>
            <person name="Lutzoni F."/>
            <person name="Magnuson J."/>
            <person name="Mondo S."/>
            <person name="Nolan M."/>
            <person name="Ohm R."/>
            <person name="Pangilinan J."/>
            <person name="Park H.-J."/>
            <person name="Ramirez L."/>
            <person name="Alfaro M."/>
            <person name="Sun H."/>
            <person name="Tritt A."/>
            <person name="Yoshinaga Y."/>
            <person name="Zwiers L.-H."/>
            <person name="Turgeon B."/>
            <person name="Goodwin S."/>
            <person name="Spatafora J."/>
            <person name="Crous P."/>
            <person name="Grigoriev I."/>
        </authorList>
    </citation>
    <scope>NUCLEOTIDE SEQUENCE</scope>
    <source>
        <strain evidence="1">CBS 260.36</strain>
    </source>
</reference>
<dbReference type="OrthoDB" id="2831558at2759"/>
<dbReference type="Proteomes" id="UP000799439">
    <property type="component" value="Unassembled WGS sequence"/>
</dbReference>
<organism evidence="1 2">
    <name type="scientific">Myriangium duriaei CBS 260.36</name>
    <dbReference type="NCBI Taxonomy" id="1168546"/>
    <lineage>
        <taxon>Eukaryota</taxon>
        <taxon>Fungi</taxon>
        <taxon>Dikarya</taxon>
        <taxon>Ascomycota</taxon>
        <taxon>Pezizomycotina</taxon>
        <taxon>Dothideomycetes</taxon>
        <taxon>Dothideomycetidae</taxon>
        <taxon>Myriangiales</taxon>
        <taxon>Myriangiaceae</taxon>
        <taxon>Myriangium</taxon>
    </lineage>
</organism>
<evidence type="ECO:0000313" key="1">
    <source>
        <dbReference type="EMBL" id="KAF2152272.1"/>
    </source>
</evidence>
<name>A0A9P4IYL2_9PEZI</name>
<accession>A0A9P4IYL2</accession>
<gene>
    <name evidence="1" type="ORF">K461DRAFT_278483</name>
</gene>
<dbReference type="AlphaFoldDB" id="A0A9P4IYL2"/>
<comment type="caution">
    <text evidence="1">The sequence shown here is derived from an EMBL/GenBank/DDBJ whole genome shotgun (WGS) entry which is preliminary data.</text>
</comment>
<keyword evidence="2" id="KW-1185">Reference proteome</keyword>
<evidence type="ECO:0000313" key="2">
    <source>
        <dbReference type="Proteomes" id="UP000799439"/>
    </source>
</evidence>